<keyword evidence="5" id="KW-0472">Membrane</keyword>
<evidence type="ECO:0000313" key="9">
    <source>
        <dbReference type="EMBL" id="TFH96723.1"/>
    </source>
</evidence>
<feature type="domain" description="MacB-like periplasmic core" evidence="8">
    <location>
        <begin position="93"/>
        <end position="239"/>
    </location>
</feature>
<proteinExistence type="inferred from homology"/>
<dbReference type="InterPro" id="IPR003838">
    <property type="entry name" value="ABC3_permease_C"/>
</dbReference>
<dbReference type="AlphaFoldDB" id="A0A4Y8WQY7"/>
<keyword evidence="3" id="KW-0812">Transmembrane</keyword>
<organism evidence="9 10">
    <name type="scientific">Porphyromonas levii</name>
    <dbReference type="NCBI Taxonomy" id="28114"/>
    <lineage>
        <taxon>Bacteria</taxon>
        <taxon>Pseudomonadati</taxon>
        <taxon>Bacteroidota</taxon>
        <taxon>Bacteroidia</taxon>
        <taxon>Bacteroidales</taxon>
        <taxon>Porphyromonadaceae</taxon>
        <taxon>Porphyromonas</taxon>
    </lineage>
</organism>
<dbReference type="Pfam" id="PF02687">
    <property type="entry name" value="FtsX"/>
    <property type="match status" value="1"/>
</dbReference>
<evidence type="ECO:0000256" key="1">
    <source>
        <dbReference type="ARBA" id="ARBA00004651"/>
    </source>
</evidence>
<dbReference type="InterPro" id="IPR025857">
    <property type="entry name" value="MacB_PCD"/>
</dbReference>
<evidence type="ECO:0000259" key="7">
    <source>
        <dbReference type="Pfam" id="PF02687"/>
    </source>
</evidence>
<gene>
    <name evidence="9" type="ORF">E4P47_01810</name>
</gene>
<protein>
    <submittedName>
        <fullName evidence="9">FtsX-like permease family protein</fullName>
    </submittedName>
</protein>
<comment type="subcellular location">
    <subcellularLocation>
        <location evidence="1">Cell membrane</location>
        <topology evidence="1">Multi-pass membrane protein</topology>
    </subcellularLocation>
</comment>
<dbReference type="GO" id="GO:0005886">
    <property type="term" value="C:plasma membrane"/>
    <property type="evidence" value="ECO:0007669"/>
    <property type="project" value="UniProtKB-SubCell"/>
</dbReference>
<reference evidence="9 10" key="1">
    <citation type="submission" date="2019-03" db="EMBL/GenBank/DDBJ databases">
        <title>Porphyromonas levii Isolated from the Uterus of Dairy Cows.</title>
        <authorList>
            <person name="Francis A.M."/>
        </authorList>
    </citation>
    <scope>NUCLEOTIDE SEQUENCE [LARGE SCALE GENOMIC DNA]</scope>
    <source>
        <strain evidence="9 10">AF5678</strain>
    </source>
</reference>
<evidence type="ECO:0000313" key="10">
    <source>
        <dbReference type="Proteomes" id="UP000297225"/>
    </source>
</evidence>
<dbReference type="EMBL" id="SPNC01000014">
    <property type="protein sequence ID" value="TFH96723.1"/>
    <property type="molecule type" value="Genomic_DNA"/>
</dbReference>
<evidence type="ECO:0000256" key="2">
    <source>
        <dbReference type="ARBA" id="ARBA00022475"/>
    </source>
</evidence>
<dbReference type="OrthoDB" id="1097311at2"/>
<accession>A0A4Y8WQY7</accession>
<evidence type="ECO:0000256" key="6">
    <source>
        <dbReference type="ARBA" id="ARBA00038076"/>
    </source>
</evidence>
<dbReference type="PANTHER" id="PTHR30572">
    <property type="entry name" value="MEMBRANE COMPONENT OF TRANSPORTER-RELATED"/>
    <property type="match status" value="1"/>
</dbReference>
<comment type="caution">
    <text evidence="9">The sequence shown here is derived from an EMBL/GenBank/DDBJ whole genome shotgun (WGS) entry which is preliminary data.</text>
</comment>
<dbReference type="Proteomes" id="UP000297225">
    <property type="component" value="Unassembled WGS sequence"/>
</dbReference>
<evidence type="ECO:0000256" key="5">
    <source>
        <dbReference type="ARBA" id="ARBA00023136"/>
    </source>
</evidence>
<keyword evidence="4" id="KW-1133">Transmembrane helix</keyword>
<evidence type="ECO:0000256" key="4">
    <source>
        <dbReference type="ARBA" id="ARBA00022989"/>
    </source>
</evidence>
<dbReference type="GO" id="GO:0022857">
    <property type="term" value="F:transmembrane transporter activity"/>
    <property type="evidence" value="ECO:0007669"/>
    <property type="project" value="TreeGrafter"/>
</dbReference>
<dbReference type="PANTHER" id="PTHR30572:SF4">
    <property type="entry name" value="ABC TRANSPORTER PERMEASE YTRF"/>
    <property type="match status" value="1"/>
</dbReference>
<dbReference type="InterPro" id="IPR050250">
    <property type="entry name" value="Macrolide_Exporter_MacB"/>
</dbReference>
<evidence type="ECO:0000259" key="8">
    <source>
        <dbReference type="Pfam" id="PF12704"/>
    </source>
</evidence>
<evidence type="ECO:0000256" key="3">
    <source>
        <dbReference type="ARBA" id="ARBA00022692"/>
    </source>
</evidence>
<keyword evidence="2" id="KW-1003">Cell membrane</keyword>
<dbReference type="STRING" id="1122973.GCA_000379925_00388"/>
<feature type="domain" description="ABC3 transporter permease C-terminal" evidence="7">
    <location>
        <begin position="291"/>
        <end position="408"/>
    </location>
</feature>
<sequence length="415" mass="48610">MWKIAFKQILSHRRSNRWLLLELFLVSIILWYCVDFLFVMTYKRLEPMGTNTDHVYELYVQRAPDFKFTNDMRDSLDTYWIEPQFQIHRVIAQHPAIECAAYYVGTRPYAGNMYMGQGYTIDGEHGIGATIRYVSQEYFDVMKIEMLAGKPDQWTINFPQGAVLSPQFADSLFHSQDIVGKEFRDYYVPELNYVVTGICAPTKFDYFTEYDSFIYTPMVDPRIRYGIVTYIFRVKAEEDHKGFAREFFDEMRDKLEIGPFYLTDVKPLSDQRDYYLTNIKVPKYLRLIEGLVIFFMFIVFLGVLGSYWFMVERRRGEIGVRIALGTSKNGIQGVFARESLLLLLMAYLPALLVMVLLAYFQITYTFQECMPYTWGRFWITQAITFVVLLVVVLLGVVIPARRASKLDPAVILNEE</sequence>
<name>A0A4Y8WQY7_9PORP</name>
<dbReference type="RefSeq" id="WP_134849236.1">
    <property type="nucleotide sequence ID" value="NZ_CP197400.1"/>
</dbReference>
<keyword evidence="10" id="KW-1185">Reference proteome</keyword>
<dbReference type="Pfam" id="PF12704">
    <property type="entry name" value="MacB_PCD"/>
    <property type="match status" value="1"/>
</dbReference>
<comment type="similarity">
    <text evidence="6">Belongs to the ABC-4 integral membrane protein family.</text>
</comment>